<protein>
    <recommendedName>
        <fullName evidence="4">DUF3108 domain-containing protein</fullName>
    </recommendedName>
</protein>
<reference evidence="3" key="1">
    <citation type="journal article" date="2019" name="Int. J. Syst. Evol. Microbiol.">
        <title>The Global Catalogue of Microorganisms (GCM) 10K type strain sequencing project: providing services to taxonomists for standard genome sequencing and annotation.</title>
        <authorList>
            <consortium name="The Broad Institute Genomics Platform"/>
            <consortium name="The Broad Institute Genome Sequencing Center for Infectious Disease"/>
            <person name="Wu L."/>
            <person name="Ma J."/>
        </authorList>
    </citation>
    <scope>NUCLEOTIDE SEQUENCE [LARGE SCALE GENOMIC DNA]</scope>
    <source>
        <strain evidence="3">JCM 17919</strain>
    </source>
</reference>
<evidence type="ECO:0000313" key="2">
    <source>
        <dbReference type="EMBL" id="GAA4324959.1"/>
    </source>
</evidence>
<dbReference type="RefSeq" id="WP_345254357.1">
    <property type="nucleotide sequence ID" value="NZ_BAABGY010000005.1"/>
</dbReference>
<feature type="signal peptide" evidence="1">
    <location>
        <begin position="1"/>
        <end position="19"/>
    </location>
</feature>
<evidence type="ECO:0008006" key="4">
    <source>
        <dbReference type="Google" id="ProtNLM"/>
    </source>
</evidence>
<dbReference type="Proteomes" id="UP001501725">
    <property type="component" value="Unassembled WGS sequence"/>
</dbReference>
<sequence length="314" mass="35696">MIRIWPLLFLLFLSLPGRAQDVNGYWYGTGNVENGGSSNNYMFEVLLEQNGSSLKAIVNYYFKNSFRSFRINGSFNRQSRQVELFNIPITYFNSPVHLEVDCPMDFVGQLRVSQVSSNIRGSFQGRKGYQNTCPPIVFDLKQNKDAGNRDSVIAAIAQYREQHQFWTPTAYDTLVAATVIQRPVVNYVVANEFLKRQTEVAGQADVQRDTVSVDFYDNGEVDGDSISVFFNGQLLTFNRLLGTKAIHFDLVLDPNREVNEISMFANNLGRYPPNTALMVVWDGKKQHEIRLASSLDRNATVRIKKKRKPDTAPK</sequence>
<evidence type="ECO:0000256" key="1">
    <source>
        <dbReference type="SAM" id="SignalP"/>
    </source>
</evidence>
<accession>A0ABP8GJ10</accession>
<keyword evidence="1" id="KW-0732">Signal</keyword>
<name>A0ABP8GJ10_9BACT</name>
<dbReference type="EMBL" id="BAABGY010000005">
    <property type="protein sequence ID" value="GAA4324959.1"/>
    <property type="molecule type" value="Genomic_DNA"/>
</dbReference>
<proteinExistence type="predicted"/>
<keyword evidence="3" id="KW-1185">Reference proteome</keyword>
<evidence type="ECO:0000313" key="3">
    <source>
        <dbReference type="Proteomes" id="UP001501725"/>
    </source>
</evidence>
<feature type="chain" id="PRO_5045631581" description="DUF3108 domain-containing protein" evidence="1">
    <location>
        <begin position="20"/>
        <end position="314"/>
    </location>
</feature>
<gene>
    <name evidence="2" type="ORF">GCM10023184_12700</name>
</gene>
<comment type="caution">
    <text evidence="2">The sequence shown here is derived from an EMBL/GenBank/DDBJ whole genome shotgun (WGS) entry which is preliminary data.</text>
</comment>
<organism evidence="2 3">
    <name type="scientific">Flaviaesturariibacter amylovorans</name>
    <dbReference type="NCBI Taxonomy" id="1084520"/>
    <lineage>
        <taxon>Bacteria</taxon>
        <taxon>Pseudomonadati</taxon>
        <taxon>Bacteroidota</taxon>
        <taxon>Chitinophagia</taxon>
        <taxon>Chitinophagales</taxon>
        <taxon>Chitinophagaceae</taxon>
        <taxon>Flaviaestuariibacter</taxon>
    </lineage>
</organism>